<sequence>MQSADYDPGEYNSESTFLPPVNLHQLHQLAEDEQPATRTNHNAKVTIDDQSAYLQDILLDIDNGYWVILIIETDESGKPVAVSKIHTGIHYLSSQPSEILDSSNTVKPASLTTRSEHQQKILNGVILPLLKDRQATPGQHPEFYDLPETIPEESNFNFTPVETTDEMTETETETTPEPEPTACNEGASTSTEPTSHDKETTRTQLLSLLKVLDDAHYTGSIVDQLNNNHEFQCLFSVLPGSFIDLLNNDFDTLLTLPNKHLMEFLRMASMLAHNNNENSSAEGLTYYFDKLLQVFHGDAFTPIEGQKYVSRDKFFKILINLPEIAWQNSREPDPELQAFGSDGETAVSNEVIDEAASLCGYRSPFSQDNKPKTRRRYHILPIRDILEPAWNKYRPAKGSEDIYIHLDKYPPTREKQSLSALNSLNSGFYSMPLEEALLHVDRSSSNNIYSVHAGSGITFNFASAEQLFAYYQKNQFLYVIIRRLAYSPEYYLPRSLSSGLSEKDLSSTQTQALNLFGLSLDQLMQPDAINLITARFRKEALRCHPDKGGTKKAFQDLDNAKDILLTLAIIYGKRAE</sequence>
<evidence type="ECO:0000313" key="4">
    <source>
        <dbReference type="Proteomes" id="UP001163255"/>
    </source>
</evidence>
<organism evidence="3 4">
    <name type="scientific">Endozoicomonas euniceicola</name>
    <dbReference type="NCBI Taxonomy" id="1234143"/>
    <lineage>
        <taxon>Bacteria</taxon>
        <taxon>Pseudomonadati</taxon>
        <taxon>Pseudomonadota</taxon>
        <taxon>Gammaproteobacteria</taxon>
        <taxon>Oceanospirillales</taxon>
        <taxon>Endozoicomonadaceae</taxon>
        <taxon>Endozoicomonas</taxon>
    </lineage>
</organism>
<evidence type="ECO:0008006" key="5">
    <source>
        <dbReference type="Google" id="ProtNLM"/>
    </source>
</evidence>
<reference evidence="3" key="1">
    <citation type="submission" date="2022-10" db="EMBL/GenBank/DDBJ databases">
        <title>Completed Genome Sequence of two octocoral isolated bacterium, Endozoicomonas euniceicola EF212T and Endozoicomonas gorgoniicola PS125T.</title>
        <authorList>
            <person name="Chiou Y.-J."/>
            <person name="Chen Y.-H."/>
        </authorList>
    </citation>
    <scope>NUCLEOTIDE SEQUENCE</scope>
    <source>
        <strain evidence="3">EF212</strain>
    </source>
</reference>
<dbReference type="EMBL" id="CP103300">
    <property type="protein sequence ID" value="UYM18662.1"/>
    <property type="molecule type" value="Genomic_DNA"/>
</dbReference>
<dbReference type="Gene3D" id="1.10.287.110">
    <property type="entry name" value="DnaJ domain"/>
    <property type="match status" value="1"/>
</dbReference>
<evidence type="ECO:0000256" key="1">
    <source>
        <dbReference type="ARBA" id="ARBA00023186"/>
    </source>
</evidence>
<protein>
    <recommendedName>
        <fullName evidence="5">J domain-containing protein</fullName>
    </recommendedName>
</protein>
<feature type="compositionally biased region" description="Acidic residues" evidence="2">
    <location>
        <begin position="163"/>
        <end position="176"/>
    </location>
</feature>
<evidence type="ECO:0000256" key="2">
    <source>
        <dbReference type="SAM" id="MobiDB-lite"/>
    </source>
</evidence>
<dbReference type="RefSeq" id="WP_262601416.1">
    <property type="nucleotide sequence ID" value="NZ_CP103300.1"/>
</dbReference>
<evidence type="ECO:0000313" key="3">
    <source>
        <dbReference type="EMBL" id="UYM18662.1"/>
    </source>
</evidence>
<proteinExistence type="predicted"/>
<feature type="region of interest" description="Disordered" evidence="2">
    <location>
        <begin position="163"/>
        <end position="199"/>
    </location>
</feature>
<dbReference type="InterPro" id="IPR036869">
    <property type="entry name" value="J_dom_sf"/>
</dbReference>
<dbReference type="SUPFAM" id="SSF46565">
    <property type="entry name" value="Chaperone J-domain"/>
    <property type="match status" value="1"/>
</dbReference>
<keyword evidence="4" id="KW-1185">Reference proteome</keyword>
<dbReference type="Proteomes" id="UP001163255">
    <property type="component" value="Chromosome"/>
</dbReference>
<keyword evidence="1" id="KW-0143">Chaperone</keyword>
<accession>A0ABY6H1I3</accession>
<gene>
    <name evidence="3" type="ORF">NX720_12410</name>
</gene>
<name>A0ABY6H1I3_9GAMM</name>